<evidence type="ECO:0000313" key="1">
    <source>
        <dbReference type="EMBL" id="KAI3681856.1"/>
    </source>
</evidence>
<reference evidence="1 2" key="2">
    <citation type="journal article" date="2022" name="Mol. Ecol. Resour.">
        <title>The genomes of chicory, endive, great burdock and yacon provide insights into Asteraceae paleo-polyploidization history and plant inulin production.</title>
        <authorList>
            <person name="Fan W."/>
            <person name="Wang S."/>
            <person name="Wang H."/>
            <person name="Wang A."/>
            <person name="Jiang F."/>
            <person name="Liu H."/>
            <person name="Zhao H."/>
            <person name="Xu D."/>
            <person name="Zhang Y."/>
        </authorList>
    </citation>
    <scope>NUCLEOTIDE SEQUENCE [LARGE SCALE GENOMIC DNA]</scope>
    <source>
        <strain evidence="2">cv. Niubang</strain>
    </source>
</reference>
<reference evidence="2" key="1">
    <citation type="journal article" date="2022" name="Mol. Ecol. Resour.">
        <title>The genomes of chicory, endive, great burdock and yacon provide insights into Asteraceae palaeo-polyploidization history and plant inulin production.</title>
        <authorList>
            <person name="Fan W."/>
            <person name="Wang S."/>
            <person name="Wang H."/>
            <person name="Wang A."/>
            <person name="Jiang F."/>
            <person name="Liu H."/>
            <person name="Zhao H."/>
            <person name="Xu D."/>
            <person name="Zhang Y."/>
        </authorList>
    </citation>
    <scope>NUCLEOTIDE SEQUENCE [LARGE SCALE GENOMIC DNA]</scope>
    <source>
        <strain evidence="2">cv. Niubang</strain>
    </source>
</reference>
<comment type="caution">
    <text evidence="1">The sequence shown here is derived from an EMBL/GenBank/DDBJ whole genome shotgun (WGS) entry which is preliminary data.</text>
</comment>
<sequence>MCCLNLRMIARQITSDSDAQTLCSCIQKEVISVDGVTGDAISWLPDGCLMDIKIPMIDSKTNCSKWKEETIKGHDI</sequence>
<dbReference type="Proteomes" id="UP001055879">
    <property type="component" value="Linkage Group LG13"/>
</dbReference>
<protein>
    <submittedName>
        <fullName evidence="1">Uncharacterized protein</fullName>
    </submittedName>
</protein>
<accession>A0ACB8YAQ3</accession>
<name>A0ACB8YAQ3_ARCLA</name>
<dbReference type="EMBL" id="CM042059">
    <property type="protein sequence ID" value="KAI3681856.1"/>
    <property type="molecule type" value="Genomic_DNA"/>
</dbReference>
<proteinExistence type="predicted"/>
<gene>
    <name evidence="1" type="ORF">L6452_36661</name>
</gene>
<evidence type="ECO:0000313" key="2">
    <source>
        <dbReference type="Proteomes" id="UP001055879"/>
    </source>
</evidence>
<keyword evidence="2" id="KW-1185">Reference proteome</keyword>
<organism evidence="1 2">
    <name type="scientific">Arctium lappa</name>
    <name type="common">Greater burdock</name>
    <name type="synonym">Lappa major</name>
    <dbReference type="NCBI Taxonomy" id="4217"/>
    <lineage>
        <taxon>Eukaryota</taxon>
        <taxon>Viridiplantae</taxon>
        <taxon>Streptophyta</taxon>
        <taxon>Embryophyta</taxon>
        <taxon>Tracheophyta</taxon>
        <taxon>Spermatophyta</taxon>
        <taxon>Magnoliopsida</taxon>
        <taxon>eudicotyledons</taxon>
        <taxon>Gunneridae</taxon>
        <taxon>Pentapetalae</taxon>
        <taxon>asterids</taxon>
        <taxon>campanulids</taxon>
        <taxon>Asterales</taxon>
        <taxon>Asteraceae</taxon>
        <taxon>Carduoideae</taxon>
        <taxon>Cardueae</taxon>
        <taxon>Arctiinae</taxon>
        <taxon>Arctium</taxon>
    </lineage>
</organism>